<keyword evidence="3" id="KW-1185">Reference proteome</keyword>
<feature type="region of interest" description="Disordered" evidence="1">
    <location>
        <begin position="125"/>
        <end position="177"/>
    </location>
</feature>
<dbReference type="EMBL" id="WJXW01000001">
    <property type="protein sequence ID" value="KAF9741937.1"/>
    <property type="molecule type" value="Genomic_DNA"/>
</dbReference>
<gene>
    <name evidence="2" type="ORF">PMIN01_01476</name>
</gene>
<dbReference type="AlphaFoldDB" id="A0A9P6KWX2"/>
<feature type="compositionally biased region" description="Low complexity" evidence="1">
    <location>
        <begin position="129"/>
        <end position="138"/>
    </location>
</feature>
<evidence type="ECO:0000313" key="2">
    <source>
        <dbReference type="EMBL" id="KAF9741937.1"/>
    </source>
</evidence>
<evidence type="ECO:0000256" key="1">
    <source>
        <dbReference type="SAM" id="MobiDB-lite"/>
    </source>
</evidence>
<evidence type="ECO:0000313" key="3">
    <source>
        <dbReference type="Proteomes" id="UP000756921"/>
    </source>
</evidence>
<accession>A0A9P6KWX2</accession>
<organism evidence="2 3">
    <name type="scientific">Paraphaeosphaeria minitans</name>
    <dbReference type="NCBI Taxonomy" id="565426"/>
    <lineage>
        <taxon>Eukaryota</taxon>
        <taxon>Fungi</taxon>
        <taxon>Dikarya</taxon>
        <taxon>Ascomycota</taxon>
        <taxon>Pezizomycotina</taxon>
        <taxon>Dothideomycetes</taxon>
        <taxon>Pleosporomycetidae</taxon>
        <taxon>Pleosporales</taxon>
        <taxon>Massarineae</taxon>
        <taxon>Didymosphaeriaceae</taxon>
        <taxon>Paraphaeosphaeria</taxon>
    </lineage>
</organism>
<proteinExistence type="predicted"/>
<comment type="caution">
    <text evidence="2">The sequence shown here is derived from an EMBL/GenBank/DDBJ whole genome shotgun (WGS) entry which is preliminary data.</text>
</comment>
<protein>
    <submittedName>
        <fullName evidence="2">Uncharacterized protein</fullName>
    </submittedName>
</protein>
<name>A0A9P6KWX2_9PLEO</name>
<reference evidence="2" key="1">
    <citation type="journal article" date="2020" name="Mol. Plant Microbe Interact.">
        <title>Genome Sequence of the Biocontrol Agent Coniothyrium minitans strain Conio (IMI 134523).</title>
        <authorList>
            <person name="Patel D."/>
            <person name="Shittu T.A."/>
            <person name="Baroncelli R."/>
            <person name="Muthumeenakshi S."/>
            <person name="Osborne T.H."/>
            <person name="Janganan T.K."/>
            <person name="Sreenivasaprasad S."/>
        </authorList>
    </citation>
    <scope>NUCLEOTIDE SEQUENCE</scope>
    <source>
        <strain evidence="2">Conio</strain>
    </source>
</reference>
<dbReference type="Proteomes" id="UP000756921">
    <property type="component" value="Unassembled WGS sequence"/>
</dbReference>
<sequence>MRTISETPDARNRALGNMVVWKGWWVEQPLHGTRIHGTTCQPPHHLLHTLPFANPRPPSQLTPTHVVAVRYDTETGLHAATQSLPPGSGTFDAIGSCVDANEYMHGGRGRTRYIIISIARAGGGGVQTPMPSMPSMPSTHPNHARSDPHHATGQAPSTPRVSGKTWAAGRHPHHRARITSKLTKWVATSVAEPAELPEGPASTSLGWPLAVGRSSKHGCTGRAQCMKRTCLAACLSQSIGGQDD</sequence>